<name>A0A1L8W9Y9_9ENTE</name>
<dbReference type="EMBL" id="JXLB01000030">
    <property type="protein sequence ID" value="OJG77844.1"/>
    <property type="molecule type" value="Genomic_DNA"/>
</dbReference>
<gene>
    <name evidence="1" type="ORF">RV14_GL001478</name>
</gene>
<dbReference type="AlphaFoldDB" id="A0A1L8W9Y9"/>
<accession>A0A1L8W9Y9</accession>
<evidence type="ECO:0000313" key="2">
    <source>
        <dbReference type="Proteomes" id="UP000182152"/>
    </source>
</evidence>
<dbReference type="Proteomes" id="UP000182152">
    <property type="component" value="Unassembled WGS sequence"/>
</dbReference>
<sequence>MSPLFLTYIKMLEQDKHEFFIEKSKRPQFIESLNRTLKYYDVKDDSEKTQKLFQSLRSDDPSSFIILPFIEKVSNDAGDSHALGLILHKKENDYVVTLIDRERAYNRSNGNYVTLPPRNLPQFIQLISKKNKLIFEGPSFGQCKELAKLSKETAFVPLLIDMERQKAGNCLFSEPEAAIKTALLHCRKDIHKVTSFTSIKLPGSRHSAKKTRQKFLKAMKEEIGEDPEWKPLFKRASSYYIKRKNAKKKITGFKWRSIFKWGLNDTKEKKKLSNKQISKEKEKSKNKQISIQALAIVGKKYNNDPLMKQAKQKCLATEVVNYYSVVDLFINFLEMHEVRKESIDNKEELKEQGELIRQTNECIKELEKIVTEAEQANSIDKIKENVPSLIKRLETFYHELEKSEKKIYNNISSLTKGSKDRCKDNKVAFFNSKPVQNPVQEKVLFTKTDEQVQLNVKPIPSVSFAKTGEQGQSKFAQIHKELNRVLANKNHQVVEKASGVQHCK</sequence>
<protein>
    <submittedName>
        <fullName evidence="1">Uncharacterized protein</fullName>
    </submittedName>
</protein>
<reference evidence="1 2" key="1">
    <citation type="submission" date="2014-12" db="EMBL/GenBank/DDBJ databases">
        <title>Draft genome sequences of 29 type strains of Enterococci.</title>
        <authorList>
            <person name="Zhong Z."/>
            <person name="Sun Z."/>
            <person name="Liu W."/>
            <person name="Zhang W."/>
            <person name="Zhang H."/>
        </authorList>
    </citation>
    <scope>NUCLEOTIDE SEQUENCE [LARGE SCALE GENOMIC DNA]</scope>
    <source>
        <strain evidence="1 2">DSM 15687</strain>
    </source>
</reference>
<proteinExistence type="predicted"/>
<organism evidence="1 2">
    <name type="scientific">Enterococcus ratti</name>
    <dbReference type="NCBI Taxonomy" id="150033"/>
    <lineage>
        <taxon>Bacteria</taxon>
        <taxon>Bacillati</taxon>
        <taxon>Bacillota</taxon>
        <taxon>Bacilli</taxon>
        <taxon>Lactobacillales</taxon>
        <taxon>Enterococcaceae</taxon>
        <taxon>Enterococcus</taxon>
    </lineage>
</organism>
<keyword evidence="2" id="KW-1185">Reference proteome</keyword>
<comment type="caution">
    <text evidence="1">The sequence shown here is derived from an EMBL/GenBank/DDBJ whole genome shotgun (WGS) entry which is preliminary data.</text>
</comment>
<evidence type="ECO:0000313" key="1">
    <source>
        <dbReference type="EMBL" id="OJG77844.1"/>
    </source>
</evidence>